<dbReference type="OrthoDB" id="9778733at2"/>
<evidence type="ECO:0000256" key="2">
    <source>
        <dbReference type="ARBA" id="ARBA00022803"/>
    </source>
</evidence>
<dbReference type="PATRIC" id="fig|1088869.3.peg.728"/>
<dbReference type="Proteomes" id="UP000004949">
    <property type="component" value="Unassembled WGS sequence"/>
</dbReference>
<evidence type="ECO:0000256" key="1">
    <source>
        <dbReference type="ARBA" id="ARBA00022737"/>
    </source>
</evidence>
<accession>G6XGV6</accession>
<keyword evidence="2" id="KW-0802">TPR repeat</keyword>
<dbReference type="SUPFAM" id="SSF48452">
    <property type="entry name" value="TPR-like"/>
    <property type="match status" value="1"/>
</dbReference>
<comment type="caution">
    <text evidence="3">The sequence shown here is derived from an EMBL/GenBank/DDBJ whole genome shotgun (WGS) entry which is preliminary data.</text>
</comment>
<keyword evidence="4" id="KW-1185">Reference proteome</keyword>
<dbReference type="SMART" id="SM00028">
    <property type="entry name" value="TPR"/>
    <property type="match status" value="2"/>
</dbReference>
<dbReference type="RefSeq" id="WP_008850871.1">
    <property type="nucleotide sequence ID" value="NZ_AGQV01000001.1"/>
</dbReference>
<dbReference type="SUPFAM" id="SSF53756">
    <property type="entry name" value="UDP-Glycosyltransferase/glycogen phosphorylase"/>
    <property type="match status" value="1"/>
</dbReference>
<dbReference type="AlphaFoldDB" id="G6XGV6"/>
<name>G6XGV6_9PROT</name>
<proteinExistence type="predicted"/>
<evidence type="ECO:0000313" key="3">
    <source>
        <dbReference type="EMBL" id="EHH69414.1"/>
    </source>
</evidence>
<dbReference type="Gene3D" id="1.25.40.10">
    <property type="entry name" value="Tetratricopeptide repeat domain"/>
    <property type="match status" value="1"/>
</dbReference>
<organism evidence="3 4">
    <name type="scientific">Gluconobacter morbifer G707</name>
    <dbReference type="NCBI Taxonomy" id="1088869"/>
    <lineage>
        <taxon>Bacteria</taxon>
        <taxon>Pseudomonadati</taxon>
        <taxon>Pseudomonadota</taxon>
        <taxon>Alphaproteobacteria</taxon>
        <taxon>Acetobacterales</taxon>
        <taxon>Acetobacteraceae</taxon>
        <taxon>Gluconobacter</taxon>
    </lineage>
</organism>
<reference evidence="3 4" key="1">
    <citation type="submission" date="2011-10" db="EMBL/GenBank/DDBJ databases">
        <title>Genome sequence of Gluconobacter morbifer G707, isolated from Drosophila gut.</title>
        <authorList>
            <person name="Lee W.-J."/>
            <person name="Kim E.-K."/>
        </authorList>
    </citation>
    <scope>NUCLEOTIDE SEQUENCE [LARGE SCALE GENOMIC DNA]</scope>
    <source>
        <strain evidence="3 4">G707</strain>
    </source>
</reference>
<dbReference type="EMBL" id="AGQV01000001">
    <property type="protein sequence ID" value="EHH69414.1"/>
    <property type="molecule type" value="Genomic_DNA"/>
</dbReference>
<dbReference type="Gene3D" id="3.40.50.2000">
    <property type="entry name" value="Glycogen Phosphorylase B"/>
    <property type="match status" value="1"/>
</dbReference>
<sequence length="534" mass="59209">MSAVLDPAETAADENPLKDAVAALHANQPERVLDLVVVEDLPSTPEVRIPAALLRARALFRLSRHVEAAAELEQASTPYGPHPITGLIDEAPGLGLRHELLPLLRECRKLAPQDTRLLEAAATLLLHQGHFNEAEALIRESLRRRPGIKSALNLLVMILTEKGEFDEALTLMDTLRQSAPKDWAAICNKACILSSIGRLEEAANLYRQAIPLAPQEPQLRLNHSITMLKSGRMAQGWAEHEWRFGLPGHTNLPLDRLLPNISPDIDLRGKRVLVTQEEGLGDTLMYLRYIPALGRTGAIIHIWGAETLAAICRRVEGVSHVQVGGTTPEFDYHCPFISLPRAFAGTPDAMGAPVPYLSADPVKADLWKDRLKADHQLRVGLVWAGGARPENTAAMMVDRQRSIPLLRLAPLSAVNGMTFYSLQKDAAASQIADFPAHLVDYMPECRDMDDTAALVANLDIVVSVDTSMVHLAGGMGKPVIMMDRFNNCWRWLHDREDSPWYPQLRIVRQTCFRDWTDVVSRVADLLEKAVDERQ</sequence>
<keyword evidence="3" id="KW-0966">Cell projection</keyword>
<dbReference type="STRING" id="1088869.GMO_07210"/>
<evidence type="ECO:0000313" key="4">
    <source>
        <dbReference type="Proteomes" id="UP000004949"/>
    </source>
</evidence>
<dbReference type="InterPro" id="IPR019734">
    <property type="entry name" value="TPR_rpt"/>
</dbReference>
<gene>
    <name evidence="3" type="ORF">GMO_07210</name>
</gene>
<dbReference type="Pfam" id="PF14559">
    <property type="entry name" value="TPR_19"/>
    <property type="match status" value="1"/>
</dbReference>
<keyword evidence="3" id="KW-0969">Cilium</keyword>
<keyword evidence="1" id="KW-0677">Repeat</keyword>
<dbReference type="PANTHER" id="PTHR44943:SF5">
    <property type="entry name" value="BLL7697 PROTEIN"/>
    <property type="match status" value="1"/>
</dbReference>
<dbReference type="InterPro" id="IPR011990">
    <property type="entry name" value="TPR-like_helical_dom_sf"/>
</dbReference>
<keyword evidence="3" id="KW-0282">Flagellum</keyword>
<dbReference type="PANTHER" id="PTHR44943">
    <property type="entry name" value="CELLULOSE SYNTHASE OPERON PROTEIN C"/>
    <property type="match status" value="1"/>
</dbReference>
<dbReference type="eggNOG" id="COG0457">
    <property type="taxonomic scope" value="Bacteria"/>
</dbReference>
<protein>
    <submittedName>
        <fullName evidence="3">Putative flagellin modification protein FlbA</fullName>
    </submittedName>
</protein>
<dbReference type="InterPro" id="IPR051685">
    <property type="entry name" value="Ycf3/AcsC/BcsC/TPR_MFPF"/>
</dbReference>